<keyword evidence="1" id="KW-0732">Signal</keyword>
<evidence type="ECO:0000256" key="1">
    <source>
        <dbReference type="SAM" id="SignalP"/>
    </source>
</evidence>
<gene>
    <name evidence="2" type="ORF">CKY47_22190</name>
</gene>
<evidence type="ECO:0000313" key="3">
    <source>
        <dbReference type="Proteomes" id="UP001225605"/>
    </source>
</evidence>
<keyword evidence="3" id="KW-1185">Reference proteome</keyword>
<organism evidence="2 3">
    <name type="scientific">Saccharothrix yanglingensis</name>
    <dbReference type="NCBI Taxonomy" id="659496"/>
    <lineage>
        <taxon>Bacteria</taxon>
        <taxon>Bacillati</taxon>
        <taxon>Actinomycetota</taxon>
        <taxon>Actinomycetes</taxon>
        <taxon>Pseudonocardiales</taxon>
        <taxon>Pseudonocardiaceae</taxon>
        <taxon>Saccharothrix</taxon>
    </lineage>
</organism>
<comment type="caution">
    <text evidence="2">The sequence shown here is derived from an EMBL/GenBank/DDBJ whole genome shotgun (WGS) entry which is preliminary data.</text>
</comment>
<feature type="chain" id="PRO_5047493574" description="Lipoprotein" evidence="1">
    <location>
        <begin position="21"/>
        <end position="142"/>
    </location>
</feature>
<dbReference type="PROSITE" id="PS51257">
    <property type="entry name" value="PROKAR_LIPOPROTEIN"/>
    <property type="match status" value="1"/>
</dbReference>
<proteinExistence type="predicted"/>
<protein>
    <recommendedName>
        <fullName evidence="4">Lipoprotein</fullName>
    </recommendedName>
</protein>
<dbReference type="Proteomes" id="UP001225605">
    <property type="component" value="Unassembled WGS sequence"/>
</dbReference>
<evidence type="ECO:0008006" key="4">
    <source>
        <dbReference type="Google" id="ProtNLM"/>
    </source>
</evidence>
<dbReference type="EMBL" id="NSDM01000010">
    <property type="protein sequence ID" value="MDQ2586656.1"/>
    <property type="molecule type" value="Genomic_DNA"/>
</dbReference>
<feature type="signal peptide" evidence="1">
    <location>
        <begin position="1"/>
        <end position="20"/>
    </location>
</feature>
<reference evidence="2 3" key="1">
    <citation type="submission" date="2017-06" db="EMBL/GenBank/DDBJ databases">
        <title>Cultured bacterium strain Saccharothrix yanglingensis Hhs.015.</title>
        <authorList>
            <person name="Xia Y."/>
        </authorList>
    </citation>
    <scope>NUCLEOTIDE SEQUENCE [LARGE SCALE GENOMIC DNA]</scope>
    <source>
        <strain evidence="2 3">Hhs.015</strain>
    </source>
</reference>
<sequence>MMTKLRSTVLLALVVSLSVACGGEDLEPPRRNPALLAAVEDFMTSDLARKPFKEFTDWEWDRLFLFDMDDASYERIDALVGERVSPLRAFGGLFVYFRGDKVVRVELLEEGGYCEGQYTTAAYVRKGYSCWLADDAFTPFPP</sequence>
<name>A0ABU0X3R7_9PSEU</name>
<accession>A0ABU0X3R7</accession>
<evidence type="ECO:0000313" key="2">
    <source>
        <dbReference type="EMBL" id="MDQ2586656.1"/>
    </source>
</evidence>